<dbReference type="Pfam" id="PF14629">
    <property type="entry name" value="ORC4_C"/>
    <property type="match status" value="1"/>
</dbReference>
<dbReference type="Proteomes" id="UP000190274">
    <property type="component" value="Chromosome A"/>
</dbReference>
<dbReference type="GO" id="GO:0005656">
    <property type="term" value="C:nuclear pre-replicative complex"/>
    <property type="evidence" value="ECO:0007669"/>
    <property type="project" value="EnsemblFungi"/>
</dbReference>
<evidence type="ECO:0000256" key="7">
    <source>
        <dbReference type="SAM" id="MobiDB-lite"/>
    </source>
</evidence>
<comment type="function">
    <text evidence="6">Component of the origin recognition complex (ORC) that binds origins of replication.</text>
</comment>
<dbReference type="EMBL" id="LT598460">
    <property type="protein sequence ID" value="SCU77467.1"/>
    <property type="molecule type" value="Genomic_DNA"/>
</dbReference>
<dbReference type="GO" id="GO:0006267">
    <property type="term" value="P:pre-replicative complex assembly involved in nuclear cell cycle DNA replication"/>
    <property type="evidence" value="ECO:0007669"/>
    <property type="project" value="EnsemblFungi"/>
</dbReference>
<evidence type="ECO:0000313" key="9">
    <source>
        <dbReference type="EMBL" id="SCU77467.1"/>
    </source>
</evidence>
<dbReference type="InterPro" id="IPR032705">
    <property type="entry name" value="ORC4_C"/>
</dbReference>
<evidence type="ECO:0000256" key="3">
    <source>
        <dbReference type="ARBA" id="ARBA00022705"/>
    </source>
</evidence>
<dbReference type="GO" id="GO:0030466">
    <property type="term" value="P:silent mating-type cassette heterochromatin formation"/>
    <property type="evidence" value="ECO:0007669"/>
    <property type="project" value="EnsemblFungi"/>
</dbReference>
<dbReference type="Gene3D" id="3.40.50.300">
    <property type="entry name" value="P-loop containing nucleotide triphosphate hydrolases"/>
    <property type="match status" value="1"/>
</dbReference>
<accession>A0A1G4ILJ6</accession>
<feature type="domain" description="Origin recognition complex subunit 4 C-terminal" evidence="8">
    <location>
        <begin position="325"/>
        <end position="542"/>
    </location>
</feature>
<evidence type="ECO:0000259" key="8">
    <source>
        <dbReference type="Pfam" id="PF14629"/>
    </source>
</evidence>
<evidence type="ECO:0000256" key="4">
    <source>
        <dbReference type="ARBA" id="ARBA00023125"/>
    </source>
</evidence>
<dbReference type="STRING" id="1266660.A0A1G4ILJ6"/>
<comment type="similarity">
    <text evidence="2 6">Belongs to the ORC4 family.</text>
</comment>
<protein>
    <recommendedName>
        <fullName evidence="6">Origin recognition complex subunit 4</fullName>
    </recommendedName>
</protein>
<dbReference type="AlphaFoldDB" id="A0A1G4ILJ6"/>
<feature type="region of interest" description="Disordered" evidence="7">
    <location>
        <begin position="45"/>
        <end position="82"/>
    </location>
</feature>
<dbReference type="GO" id="GO:0003688">
    <property type="term" value="F:DNA replication origin binding"/>
    <property type="evidence" value="ECO:0007669"/>
    <property type="project" value="EnsemblFungi"/>
</dbReference>
<dbReference type="FunFam" id="3.40.50.300:FF:001499">
    <property type="entry name" value="Origin recognition complex subunit 4, putative"/>
    <property type="match status" value="1"/>
</dbReference>
<name>A0A1G4ILJ6_9SACH</name>
<proteinExistence type="inferred from homology"/>
<evidence type="ECO:0000256" key="2">
    <source>
        <dbReference type="ARBA" id="ARBA00005334"/>
    </source>
</evidence>
<dbReference type="PIRSF" id="PIRSF007858">
    <property type="entry name" value="ORC4"/>
    <property type="match status" value="1"/>
</dbReference>
<gene>
    <name evidence="9" type="ORF">LADA_0A00606G</name>
</gene>
<organism evidence="9 10">
    <name type="scientific">Lachancea dasiensis</name>
    <dbReference type="NCBI Taxonomy" id="1072105"/>
    <lineage>
        <taxon>Eukaryota</taxon>
        <taxon>Fungi</taxon>
        <taxon>Dikarya</taxon>
        <taxon>Ascomycota</taxon>
        <taxon>Saccharomycotina</taxon>
        <taxon>Saccharomycetes</taxon>
        <taxon>Saccharomycetales</taxon>
        <taxon>Saccharomycetaceae</taxon>
        <taxon>Lachancea</taxon>
    </lineage>
</organism>
<dbReference type="GO" id="GO:0031261">
    <property type="term" value="C:DNA replication preinitiation complex"/>
    <property type="evidence" value="ECO:0007669"/>
    <property type="project" value="EnsemblFungi"/>
</dbReference>
<dbReference type="PANTHER" id="PTHR12087:SF0">
    <property type="entry name" value="ORIGIN RECOGNITION COMPLEX SUBUNIT 4"/>
    <property type="match status" value="1"/>
</dbReference>
<dbReference type="OrthoDB" id="343623at2759"/>
<comment type="subcellular location">
    <subcellularLocation>
        <location evidence="1 6">Nucleus</location>
    </subcellularLocation>
</comment>
<dbReference type="InterPro" id="IPR016527">
    <property type="entry name" value="ORC4"/>
</dbReference>
<reference evidence="9 10" key="1">
    <citation type="submission" date="2016-03" db="EMBL/GenBank/DDBJ databases">
        <authorList>
            <person name="Devillers H."/>
        </authorList>
    </citation>
    <scope>NUCLEOTIDE SEQUENCE [LARGE SCALE GENOMIC DNA]</scope>
    <source>
        <strain evidence="9">CBS 10888</strain>
    </source>
</reference>
<keyword evidence="5 6" id="KW-0539">Nucleus</keyword>
<dbReference type="GO" id="GO:0006270">
    <property type="term" value="P:DNA replication initiation"/>
    <property type="evidence" value="ECO:0007669"/>
    <property type="project" value="EnsemblFungi"/>
</dbReference>
<dbReference type="InterPro" id="IPR027417">
    <property type="entry name" value="P-loop_NTPase"/>
</dbReference>
<evidence type="ECO:0000256" key="5">
    <source>
        <dbReference type="ARBA" id="ARBA00023242"/>
    </source>
</evidence>
<dbReference type="PANTHER" id="PTHR12087">
    <property type="entry name" value="ORIGIN RECOGNITION COMPLEX SUBUNIT 4"/>
    <property type="match status" value="1"/>
</dbReference>
<evidence type="ECO:0000313" key="10">
    <source>
        <dbReference type="Proteomes" id="UP000190274"/>
    </source>
</evidence>
<keyword evidence="3 6" id="KW-0235">DNA replication</keyword>
<keyword evidence="10" id="KW-1185">Reference proteome</keyword>
<keyword evidence="4 6" id="KW-0238">DNA-binding</keyword>
<evidence type="ECO:0000256" key="6">
    <source>
        <dbReference type="PIRNR" id="PIRNR007858"/>
    </source>
</evidence>
<sequence length="554" mass="62586">MEDIDAEFGQVRKSRLQVDPDSITRDLSADYEQQAFLRKIQLVTGGKSRSGGHTDSQLVGKRPISQDLSEEPGTKRSKTNTSAIQHASFCQFQTHLLKQLNNTLPPSKSRLPGFVQEANREIERILKQSIVQKESHSAIVVGPRSHYKTAIINHNLALMAQKYAQQFVTIRLNGLIHTEHAAINSIAYQLESKLRTLHGNKNGDLQISSGSLTEVFEKILRLIDATTVGNNNFSNSSRTEKVSVLFIFDEIDTFAGPLRQTLLYNLFDMVEHARVPVCILGCTTKINVVEHLEKRVNSRFSQRIIHIPTVKTLETFVDATREQLTVELPNEFTDTWNQLLAQKLKDETCNFFKMIKNNYETFRSLVLLKNSMFGLIARAKTIEELIEGLENCKPMDAYNQNQFDNSLSAKVKSLSDLELALIIAAGRVSLKTEDNVNFNLAYAEYSNMVKDVNKKMPIIPQASGTSLVLESTLRVWGKQDVKNVWENLIDLDLLAEKGSVGLRISALAAFQASNYHAMGTTIPFDLRTYQMQITLQELRRTVPKSSVYYSWTQL</sequence>
<evidence type="ECO:0000256" key="1">
    <source>
        <dbReference type="ARBA" id="ARBA00004123"/>
    </source>
</evidence>
<dbReference type="SUPFAM" id="SSF52540">
    <property type="entry name" value="P-loop containing nucleoside triphosphate hydrolases"/>
    <property type="match status" value="1"/>
</dbReference>
<dbReference type="GO" id="GO:0005664">
    <property type="term" value="C:nuclear origin of replication recognition complex"/>
    <property type="evidence" value="ECO:0007669"/>
    <property type="project" value="EnsemblFungi"/>
</dbReference>